<dbReference type="Gene3D" id="2.10.80.10">
    <property type="entry name" value="Lipase, subunit A"/>
    <property type="match status" value="2"/>
</dbReference>
<organism evidence="1 2">
    <name type="scientific">Sinanodonta woodiana</name>
    <name type="common">Chinese pond mussel</name>
    <name type="synonym">Anodonta woodiana</name>
    <dbReference type="NCBI Taxonomy" id="1069815"/>
    <lineage>
        <taxon>Eukaryota</taxon>
        <taxon>Metazoa</taxon>
        <taxon>Spiralia</taxon>
        <taxon>Lophotrochozoa</taxon>
        <taxon>Mollusca</taxon>
        <taxon>Bivalvia</taxon>
        <taxon>Autobranchia</taxon>
        <taxon>Heteroconchia</taxon>
        <taxon>Palaeoheterodonta</taxon>
        <taxon>Unionida</taxon>
        <taxon>Unionoidea</taxon>
        <taxon>Unionidae</taxon>
        <taxon>Unioninae</taxon>
        <taxon>Sinanodonta</taxon>
    </lineage>
</organism>
<proteinExistence type="predicted"/>
<protein>
    <recommendedName>
        <fullName evidence="3">Prokineticin domain-containing protein</fullName>
    </recommendedName>
</protein>
<evidence type="ECO:0000313" key="2">
    <source>
        <dbReference type="Proteomes" id="UP001634394"/>
    </source>
</evidence>
<dbReference type="EMBL" id="JBJQND010000013">
    <property type="protein sequence ID" value="KAL3858503.1"/>
    <property type="molecule type" value="Genomic_DNA"/>
</dbReference>
<keyword evidence="2" id="KW-1185">Reference proteome</keyword>
<dbReference type="Proteomes" id="UP001634394">
    <property type="component" value="Unassembled WGS sequence"/>
</dbReference>
<sequence>MYTASRQQRFEIGAFLLLDELPSGSRPNSAAVSCNGPSDCAPGECCVSNARPRGKRDTSFRSTSGTCQMVGTEGSSCLVSYTQPLQSGMYYACPCALGFRCLGTGLYDIPLGEIGTCRGPSTRIGQTCHSGDDCATNECCVSSLRPIGRRRQLGGAHCQQMGVDGSSCYVRQLSGKPNATVFACPCSDGLRCVGSHMFDIPLGEVGTCHV</sequence>
<gene>
    <name evidence="1" type="ORF">ACJMK2_013089</name>
</gene>
<name>A0ABD3VCJ3_SINWO</name>
<dbReference type="AlphaFoldDB" id="A0ABD3VCJ3"/>
<dbReference type="PANTHER" id="PTHR10041:SF5">
    <property type="entry name" value="LEUCINE-RICH COLIPASE-LIKE PROTEIN 1"/>
    <property type="match status" value="1"/>
</dbReference>
<evidence type="ECO:0008006" key="3">
    <source>
        <dbReference type="Google" id="ProtNLM"/>
    </source>
</evidence>
<dbReference type="InterPro" id="IPR001981">
    <property type="entry name" value="Colipase"/>
</dbReference>
<evidence type="ECO:0000313" key="1">
    <source>
        <dbReference type="EMBL" id="KAL3858503.1"/>
    </source>
</evidence>
<comment type="caution">
    <text evidence="1">The sequence shown here is derived from an EMBL/GenBank/DDBJ whole genome shotgun (WGS) entry which is preliminary data.</text>
</comment>
<accession>A0ABD3VCJ3</accession>
<dbReference type="PANTHER" id="PTHR10041">
    <property type="entry name" value="COLIPASE"/>
    <property type="match status" value="1"/>
</dbReference>
<reference evidence="1 2" key="1">
    <citation type="submission" date="2024-11" db="EMBL/GenBank/DDBJ databases">
        <title>Chromosome-level genome assembly of the freshwater bivalve Anodonta woodiana.</title>
        <authorList>
            <person name="Chen X."/>
        </authorList>
    </citation>
    <scope>NUCLEOTIDE SEQUENCE [LARGE SCALE GENOMIC DNA]</scope>
    <source>
        <strain evidence="1">MN2024</strain>
        <tissue evidence="1">Gills</tissue>
    </source>
</reference>